<dbReference type="Gene3D" id="2.40.10.10">
    <property type="entry name" value="Trypsin-like serine proteases"/>
    <property type="match status" value="2"/>
</dbReference>
<evidence type="ECO:0000259" key="1">
    <source>
        <dbReference type="PROSITE" id="PS50240"/>
    </source>
</evidence>
<evidence type="ECO:0000313" key="2">
    <source>
        <dbReference type="EMBL" id="KKF09249.1"/>
    </source>
</evidence>
<dbReference type="InterPro" id="IPR009003">
    <property type="entry name" value="Peptidase_S1_PA"/>
</dbReference>
<sequence length="144" mass="16148">DASTYRVAAGEYNLYEYDGSEQFIRVERITVHPGWTGDLGKGNDIAILRLAGPVYVSSYVDIANLPYPGQMLPHGYQCYISGWGLMDCEKILTHTYIICPMHNIYVCNKKQLHYFFSFYSHGERPCHPAGSYPPCGGAFSLLPA</sequence>
<dbReference type="PANTHER" id="PTHR24257:SF22">
    <property type="entry name" value="CHYMOTRYPSIN-LIKE ELASTASE FAMILY MEMBER 3B"/>
    <property type="match status" value="1"/>
</dbReference>
<dbReference type="InterPro" id="IPR001254">
    <property type="entry name" value="Trypsin_dom"/>
</dbReference>
<dbReference type="PROSITE" id="PS50240">
    <property type="entry name" value="TRYPSIN_DOM"/>
    <property type="match status" value="1"/>
</dbReference>
<gene>
    <name evidence="2" type="ORF">EH28_00057</name>
</gene>
<dbReference type="GO" id="GO:0005615">
    <property type="term" value="C:extracellular space"/>
    <property type="evidence" value="ECO:0007669"/>
    <property type="project" value="TreeGrafter"/>
</dbReference>
<protein>
    <submittedName>
        <fullName evidence="2">Chymotrypsin-like elastase family member 1</fullName>
    </submittedName>
</protein>
<proteinExistence type="predicted"/>
<dbReference type="PANTHER" id="PTHR24257">
    <property type="entry name" value="CHYMOTRYPSIN-LIKE ELASTASE FAMILY MEMBER"/>
    <property type="match status" value="1"/>
</dbReference>
<feature type="domain" description="Peptidase S1" evidence="1">
    <location>
        <begin position="1"/>
        <end position="144"/>
    </location>
</feature>
<dbReference type="SUPFAM" id="SSF50494">
    <property type="entry name" value="Trypsin-like serine proteases"/>
    <property type="match status" value="1"/>
</dbReference>
<dbReference type="AlphaFoldDB" id="A0A0F8AS39"/>
<dbReference type="GO" id="GO:0006508">
    <property type="term" value="P:proteolysis"/>
    <property type="evidence" value="ECO:0007669"/>
    <property type="project" value="InterPro"/>
</dbReference>
<name>A0A0F8AS39_LARCR</name>
<feature type="non-terminal residue" evidence="2">
    <location>
        <position position="1"/>
    </location>
</feature>
<dbReference type="InterPro" id="IPR043504">
    <property type="entry name" value="Peptidase_S1_PA_chymotrypsin"/>
</dbReference>
<accession>A0A0F8AS39</accession>
<dbReference type="Pfam" id="PF00089">
    <property type="entry name" value="Trypsin"/>
    <property type="match status" value="1"/>
</dbReference>
<organism evidence="2">
    <name type="scientific">Larimichthys crocea</name>
    <name type="common">Large yellow croaker</name>
    <name type="synonym">Pseudosciaena crocea</name>
    <dbReference type="NCBI Taxonomy" id="215358"/>
    <lineage>
        <taxon>Eukaryota</taxon>
        <taxon>Metazoa</taxon>
        <taxon>Chordata</taxon>
        <taxon>Craniata</taxon>
        <taxon>Vertebrata</taxon>
        <taxon>Euteleostomi</taxon>
        <taxon>Actinopterygii</taxon>
        <taxon>Neopterygii</taxon>
        <taxon>Teleostei</taxon>
        <taxon>Neoteleostei</taxon>
        <taxon>Acanthomorphata</taxon>
        <taxon>Eupercaria</taxon>
        <taxon>Sciaenidae</taxon>
        <taxon>Larimichthys</taxon>
    </lineage>
</organism>
<reference evidence="2" key="1">
    <citation type="journal article" date="2015" name="PLoS Genet.">
        <title>Genome Sequencing of the Perciform Fish Larimichthys crocea Provides Insights into Molecular and Genetic Mechanisms of Stress Adaptation.</title>
        <authorList>
            <person name="Ao J."/>
            <person name="Mu Y."/>
            <person name="Xiang L.X."/>
            <person name="Fan D."/>
            <person name="Feng M."/>
            <person name="Zhang S."/>
            <person name="Shi Q."/>
            <person name="Zhu L.Y."/>
            <person name="Li T."/>
            <person name="Ding Y."/>
            <person name="Nie L."/>
            <person name="Li Q."/>
            <person name="Dong W.R."/>
            <person name="Jiang L."/>
            <person name="Sun B."/>
            <person name="Zhang X."/>
            <person name="Li M."/>
            <person name="Zhang H.Q."/>
            <person name="Xie S."/>
            <person name="Zhu Y."/>
            <person name="Jiang X."/>
            <person name="Wang X."/>
            <person name="Mu P."/>
            <person name="Chen W."/>
            <person name="Yue Z."/>
            <person name="Wang Z."/>
            <person name="Wang J."/>
            <person name="Shao J.Z."/>
            <person name="Chen X."/>
        </authorList>
    </citation>
    <scope>NUCLEOTIDE SEQUENCE [LARGE SCALE GENOMIC DNA]</scope>
    <source>
        <strain evidence="2">SSNF</strain>
        <tissue evidence="2">Blood</tissue>
    </source>
</reference>
<dbReference type="InterPro" id="IPR050850">
    <property type="entry name" value="Peptidase_S1_Elastase_sf"/>
</dbReference>
<dbReference type="GO" id="GO:0004252">
    <property type="term" value="F:serine-type endopeptidase activity"/>
    <property type="evidence" value="ECO:0007669"/>
    <property type="project" value="InterPro"/>
</dbReference>
<dbReference type="EMBL" id="KQ043921">
    <property type="protein sequence ID" value="KKF09249.1"/>
    <property type="molecule type" value="Genomic_DNA"/>
</dbReference>